<dbReference type="SUPFAM" id="SSF54001">
    <property type="entry name" value="Cysteine proteinases"/>
    <property type="match status" value="1"/>
</dbReference>
<evidence type="ECO:0000259" key="1">
    <source>
        <dbReference type="Pfam" id="PF01841"/>
    </source>
</evidence>
<reference evidence="2 3" key="1">
    <citation type="submission" date="2024-09" db="EMBL/GenBank/DDBJ databases">
        <title>Laminarin stimulates single cell rates of sulfate reduction while oxygen inhibits transcriptomic activity in coastal marine sediment.</title>
        <authorList>
            <person name="Lindsay M."/>
            <person name="Orcutt B."/>
            <person name="Emerson D."/>
            <person name="Stepanauskas R."/>
            <person name="D'Angelo T."/>
        </authorList>
    </citation>
    <scope>NUCLEOTIDE SEQUENCE [LARGE SCALE GENOMIC DNA]</scope>
    <source>
        <strain evidence="2">SAG AM-311-K15</strain>
    </source>
</reference>
<dbReference type="Pfam" id="PF01841">
    <property type="entry name" value="Transglut_core"/>
    <property type="match status" value="1"/>
</dbReference>
<proteinExistence type="predicted"/>
<keyword evidence="3" id="KW-1185">Reference proteome</keyword>
<protein>
    <submittedName>
        <fullName evidence="2">Transglutaminase domain-containing protein</fullName>
    </submittedName>
</protein>
<comment type="caution">
    <text evidence="2">The sequence shown here is derived from an EMBL/GenBank/DDBJ whole genome shotgun (WGS) entry which is preliminary data.</text>
</comment>
<feature type="domain" description="Transglutaminase-like" evidence="1">
    <location>
        <begin position="25"/>
        <end position="140"/>
    </location>
</feature>
<dbReference type="InterPro" id="IPR038765">
    <property type="entry name" value="Papain-like_cys_pep_sf"/>
</dbReference>
<dbReference type="EMBL" id="JBHPBY010000529">
    <property type="protein sequence ID" value="MFC1853549.1"/>
    <property type="molecule type" value="Genomic_DNA"/>
</dbReference>
<dbReference type="InterPro" id="IPR002931">
    <property type="entry name" value="Transglutaminase-like"/>
</dbReference>
<evidence type="ECO:0000313" key="2">
    <source>
        <dbReference type="EMBL" id="MFC1853549.1"/>
    </source>
</evidence>
<accession>A0ABV6Z547</accession>
<dbReference type="Gene3D" id="3.10.620.30">
    <property type="match status" value="1"/>
</dbReference>
<dbReference type="Proteomes" id="UP001594351">
    <property type="component" value="Unassembled WGS sequence"/>
</dbReference>
<gene>
    <name evidence="2" type="ORF">ACFL27_25455</name>
</gene>
<dbReference type="PANTHER" id="PTHR33490">
    <property type="entry name" value="BLR5614 PROTEIN-RELATED"/>
    <property type="match status" value="1"/>
</dbReference>
<evidence type="ECO:0000313" key="3">
    <source>
        <dbReference type="Proteomes" id="UP001594351"/>
    </source>
</evidence>
<sequence length="227" mass="26068">MSETDLSRYLRPTEFCDCDHPSLKEFAQTLGSPDQDPISTAVAIFYFVRDNIKSGMDRFDLKASQTYVKKYGGCVGKSNLQIALLRAAGIPARYAHINMSKEVLRPLDTFGLSHLAFQKIPPLLPHVVCSVYLKEKWLFAEAAFDKEMFEMFFAANFSWDINWDGQHDLLVAREFFVGNFSFYDSMDDDFARNFGALPPLFLSRPMFSAANIYSSRLRGRHRRKRTD</sequence>
<organism evidence="2 3">
    <name type="scientific">candidate division CSSED10-310 bacterium</name>
    <dbReference type="NCBI Taxonomy" id="2855610"/>
    <lineage>
        <taxon>Bacteria</taxon>
        <taxon>Bacteria division CSSED10-310</taxon>
    </lineage>
</organism>
<dbReference type="PANTHER" id="PTHR33490:SF3">
    <property type="entry name" value="CONSERVED INTEGRAL MEMBRANE PROTEIN"/>
    <property type="match status" value="1"/>
</dbReference>
<name>A0ABV6Z547_UNCC1</name>